<evidence type="ECO:0000313" key="4">
    <source>
        <dbReference type="EMBL" id="GFR71618.1"/>
    </source>
</evidence>
<reference evidence="4 5" key="1">
    <citation type="journal article" date="2021" name="Elife">
        <title>Chloroplast acquisition without the gene transfer in kleptoplastic sea slugs, Plakobranchus ocellatus.</title>
        <authorList>
            <person name="Maeda T."/>
            <person name="Takahashi S."/>
            <person name="Yoshida T."/>
            <person name="Shimamura S."/>
            <person name="Takaki Y."/>
            <person name="Nagai Y."/>
            <person name="Toyoda A."/>
            <person name="Suzuki Y."/>
            <person name="Arimoto A."/>
            <person name="Ishii H."/>
            <person name="Satoh N."/>
            <person name="Nishiyama T."/>
            <person name="Hasebe M."/>
            <person name="Maruyama T."/>
            <person name="Minagawa J."/>
            <person name="Obokata J."/>
            <person name="Shigenobu S."/>
        </authorList>
    </citation>
    <scope>NUCLEOTIDE SEQUENCE [LARGE SCALE GENOMIC DNA]</scope>
</reference>
<keyword evidence="2" id="KW-0812">Transmembrane</keyword>
<feature type="transmembrane region" description="Helical" evidence="2">
    <location>
        <begin position="136"/>
        <end position="157"/>
    </location>
</feature>
<proteinExistence type="predicted"/>
<organism evidence="4 5">
    <name type="scientific">Elysia marginata</name>
    <dbReference type="NCBI Taxonomy" id="1093978"/>
    <lineage>
        <taxon>Eukaryota</taxon>
        <taxon>Metazoa</taxon>
        <taxon>Spiralia</taxon>
        <taxon>Lophotrochozoa</taxon>
        <taxon>Mollusca</taxon>
        <taxon>Gastropoda</taxon>
        <taxon>Heterobranchia</taxon>
        <taxon>Euthyneura</taxon>
        <taxon>Panpulmonata</taxon>
        <taxon>Sacoglossa</taxon>
        <taxon>Placobranchoidea</taxon>
        <taxon>Plakobranchidae</taxon>
        <taxon>Elysia</taxon>
    </lineage>
</organism>
<feature type="domain" description="ABC transporter TMD0" evidence="3">
    <location>
        <begin position="8"/>
        <end position="158"/>
    </location>
</feature>
<keyword evidence="5" id="KW-1185">Reference proteome</keyword>
<comment type="subcellular location">
    <subcellularLocation>
        <location evidence="1">Membrane</location>
        <topology evidence="1">Multi-pass membrane protein</topology>
    </subcellularLocation>
</comment>
<evidence type="ECO:0000313" key="5">
    <source>
        <dbReference type="Proteomes" id="UP000762676"/>
    </source>
</evidence>
<dbReference type="Proteomes" id="UP000762676">
    <property type="component" value="Unassembled WGS sequence"/>
</dbReference>
<accession>A0AAV4FDX0</accession>
<sequence>MDNTSHASFCGDSPFWDSDLLLNSSYPKFTQCFQDTALVWVPCGVLWLTTPLYLPYMSHVARTTGTHRIPLNCFNMLKTFLVLLMVVVSVVRLVRDVSKDDVTTAQYISGAAYIATFLLVAVLIQIERNRGFVTSGVLFVVFGLLVVAGLVPVYSGIMERVSS</sequence>
<protein>
    <submittedName>
        <fullName evidence="4">Multidrug resistance-associated protein 1</fullName>
    </submittedName>
</protein>
<evidence type="ECO:0000256" key="2">
    <source>
        <dbReference type="SAM" id="Phobius"/>
    </source>
</evidence>
<comment type="caution">
    <text evidence="4">The sequence shown here is derived from an EMBL/GenBank/DDBJ whole genome shotgun (WGS) entry which is preliminary data.</text>
</comment>
<gene>
    <name evidence="4" type="ORF">ElyMa_002098700</name>
</gene>
<feature type="transmembrane region" description="Helical" evidence="2">
    <location>
        <begin position="76"/>
        <end position="94"/>
    </location>
</feature>
<feature type="transmembrane region" description="Helical" evidence="2">
    <location>
        <begin position="37"/>
        <end position="56"/>
    </location>
</feature>
<name>A0AAV4FDX0_9GAST</name>
<dbReference type="EMBL" id="BMAT01004303">
    <property type="protein sequence ID" value="GFR71618.1"/>
    <property type="molecule type" value="Genomic_DNA"/>
</dbReference>
<dbReference type="GO" id="GO:0016020">
    <property type="term" value="C:membrane"/>
    <property type="evidence" value="ECO:0007669"/>
    <property type="project" value="UniProtKB-SubCell"/>
</dbReference>
<keyword evidence="2" id="KW-1133">Transmembrane helix</keyword>
<keyword evidence="2" id="KW-0472">Membrane</keyword>
<evidence type="ECO:0000256" key="1">
    <source>
        <dbReference type="ARBA" id="ARBA00004141"/>
    </source>
</evidence>
<dbReference type="Pfam" id="PF24357">
    <property type="entry name" value="TMD0_ABC"/>
    <property type="match status" value="1"/>
</dbReference>
<evidence type="ECO:0000259" key="3">
    <source>
        <dbReference type="Pfam" id="PF24357"/>
    </source>
</evidence>
<dbReference type="InterPro" id="IPR056227">
    <property type="entry name" value="TMD0_ABC"/>
</dbReference>
<dbReference type="AlphaFoldDB" id="A0AAV4FDX0"/>
<feature type="transmembrane region" description="Helical" evidence="2">
    <location>
        <begin position="106"/>
        <end position="124"/>
    </location>
</feature>